<gene>
    <name evidence="1" type="ORF">FA95DRAFT_1561638</name>
</gene>
<sequence>MSTGVDRSRLLDRYIVSATRSLDEVDSFISRSVGGKPRDLARKILTASNSIMPMIENIASLHPISAMVVSMFKAITRLECERRDNDDRIAVTHHTMALSVSSLKLLSHVVKSDPILERLQSPLRELQNLMKEFGNFASLYYVQKQRFLNGLFRSNDYRRRLEGFTSNFQKYKGEIESLVGYQTALNVHNIEVNVQKILRTMGRSNSKEVDAAKMVERLGGTEAVLLDEKKLAHVAAQLHERLSEDMSVALRQPLEVLLHDNESQFGKKLDGAVILIQDTVEKQKDAIIDFMKMGPHELVKDEDFKAVWSDMKFKTSVQTPALVDAIYDQFKIKFRDYHRNDGRLHPDQWTLSILSKAIYHGPIGDAIDEDSSGYISVYEVNRFLDRRPAGWSVPEWLSFWARGWTETNNEYREMIKERLAEIEDTIQEVEKESDGGMQRMLGVVRDFCTSLTNYEDENPSVAATLFDDEEDYPEQLARLRIEYRQDEQKRLEEKLREPTVVNDTASLIHVLGHPRIELSIMPLVSVWLSNLLNLLIEDEDDPDFEDDLDYRLEQLLETMLAILWVFNKRMNELTQVWRQQRMNVTLQIQCFCGGIFSAWYNESIKPDNILKKLATIIDGNDASYGEDADPPVRSQKLKGDMDQKLQLVWNHVNDRMDSLDTRLGAIETMLRKLLEAPVSRGQVETRDSGYFSGSSSSRAVPQIHVVEERASRSPRPRWVDNSAPYESNLVSRPESGGHGTRAYTPSPSGRKYQ</sequence>
<comment type="caution">
    <text evidence="1">The sequence shown here is derived from an EMBL/GenBank/DDBJ whole genome shotgun (WGS) entry which is preliminary data.</text>
</comment>
<reference evidence="1" key="2">
    <citation type="journal article" date="2022" name="New Phytol.">
        <title>Evolutionary transition to the ectomycorrhizal habit in the genomes of a hyperdiverse lineage of mushroom-forming fungi.</title>
        <authorList>
            <person name="Looney B."/>
            <person name="Miyauchi S."/>
            <person name="Morin E."/>
            <person name="Drula E."/>
            <person name="Courty P.E."/>
            <person name="Kohler A."/>
            <person name="Kuo A."/>
            <person name="LaButti K."/>
            <person name="Pangilinan J."/>
            <person name="Lipzen A."/>
            <person name="Riley R."/>
            <person name="Andreopoulos W."/>
            <person name="He G."/>
            <person name="Johnson J."/>
            <person name="Nolan M."/>
            <person name="Tritt A."/>
            <person name="Barry K.W."/>
            <person name="Grigoriev I.V."/>
            <person name="Nagy L.G."/>
            <person name="Hibbett D."/>
            <person name="Henrissat B."/>
            <person name="Matheny P.B."/>
            <person name="Labbe J."/>
            <person name="Martin F.M."/>
        </authorList>
    </citation>
    <scope>NUCLEOTIDE SEQUENCE</scope>
    <source>
        <strain evidence="1">FP105234-sp</strain>
    </source>
</reference>
<dbReference type="EMBL" id="MU275965">
    <property type="protein sequence ID" value="KAI0044999.1"/>
    <property type="molecule type" value="Genomic_DNA"/>
</dbReference>
<accession>A0ACB8RM10</accession>
<name>A0ACB8RM10_9AGAM</name>
<evidence type="ECO:0000313" key="2">
    <source>
        <dbReference type="Proteomes" id="UP000814033"/>
    </source>
</evidence>
<proteinExistence type="predicted"/>
<evidence type="ECO:0000313" key="1">
    <source>
        <dbReference type="EMBL" id="KAI0044999.1"/>
    </source>
</evidence>
<reference evidence="1" key="1">
    <citation type="submission" date="2021-02" db="EMBL/GenBank/DDBJ databases">
        <authorList>
            <consortium name="DOE Joint Genome Institute"/>
            <person name="Ahrendt S."/>
            <person name="Looney B.P."/>
            <person name="Miyauchi S."/>
            <person name="Morin E."/>
            <person name="Drula E."/>
            <person name="Courty P.E."/>
            <person name="Chicoki N."/>
            <person name="Fauchery L."/>
            <person name="Kohler A."/>
            <person name="Kuo A."/>
            <person name="Labutti K."/>
            <person name="Pangilinan J."/>
            <person name="Lipzen A."/>
            <person name="Riley R."/>
            <person name="Andreopoulos W."/>
            <person name="He G."/>
            <person name="Johnson J."/>
            <person name="Barry K.W."/>
            <person name="Grigoriev I.V."/>
            <person name="Nagy L."/>
            <person name="Hibbett D."/>
            <person name="Henrissat B."/>
            <person name="Matheny P.B."/>
            <person name="Labbe J."/>
            <person name="Martin F."/>
        </authorList>
    </citation>
    <scope>NUCLEOTIDE SEQUENCE</scope>
    <source>
        <strain evidence="1">FP105234-sp</strain>
    </source>
</reference>
<organism evidence="1 2">
    <name type="scientific">Auriscalpium vulgare</name>
    <dbReference type="NCBI Taxonomy" id="40419"/>
    <lineage>
        <taxon>Eukaryota</taxon>
        <taxon>Fungi</taxon>
        <taxon>Dikarya</taxon>
        <taxon>Basidiomycota</taxon>
        <taxon>Agaricomycotina</taxon>
        <taxon>Agaricomycetes</taxon>
        <taxon>Russulales</taxon>
        <taxon>Auriscalpiaceae</taxon>
        <taxon>Auriscalpium</taxon>
    </lineage>
</organism>
<keyword evidence="2" id="KW-1185">Reference proteome</keyword>
<dbReference type="Proteomes" id="UP000814033">
    <property type="component" value="Unassembled WGS sequence"/>
</dbReference>
<protein>
    <submittedName>
        <fullName evidence="1">Uncharacterized protein</fullName>
    </submittedName>
</protein>